<dbReference type="Proteomes" id="UP001200513">
    <property type="component" value="Chromosome"/>
</dbReference>
<dbReference type="CDD" id="cd02440">
    <property type="entry name" value="AdoMet_MTases"/>
    <property type="match status" value="1"/>
</dbReference>
<accession>A0A9Y1FNF6</accession>
<feature type="binding site" evidence="5">
    <location>
        <position position="130"/>
    </location>
    <ligand>
        <name>S-adenosyl-L-methionine</name>
        <dbReference type="ChEBI" id="CHEBI:59789"/>
    </ligand>
</feature>
<dbReference type="Gene3D" id="3.40.50.150">
    <property type="entry name" value="Vaccinia Virus protein VP39"/>
    <property type="match status" value="1"/>
</dbReference>
<dbReference type="PANTHER" id="PTHR12133">
    <property type="entry name" value="TRNA (ADENINE(58)-N(1))-METHYLTRANSFERASE"/>
    <property type="match status" value="1"/>
</dbReference>
<dbReference type="AlphaFoldDB" id="A0A9Y1FNF6"/>
<protein>
    <submittedName>
        <fullName evidence="7">tRNA (Adenine-N1)-methyltransferase</fullName>
    </submittedName>
</protein>
<feature type="domain" description="tRNA (adenine(58)-N(1))-methyltransferase catalytic subunit TRM61 C-terminal" evidence="6">
    <location>
        <begin position="75"/>
        <end position="239"/>
    </location>
</feature>
<keyword evidence="1" id="KW-0489">Methyltransferase</keyword>
<feature type="binding site" evidence="5">
    <location>
        <position position="160"/>
    </location>
    <ligand>
        <name>S-adenosyl-L-methionine</name>
        <dbReference type="ChEBI" id="CHEBI:59789"/>
    </ligand>
</feature>
<evidence type="ECO:0000313" key="7">
    <source>
        <dbReference type="EMBL" id="UJG42854.1"/>
    </source>
</evidence>
<dbReference type="SUPFAM" id="SSF53335">
    <property type="entry name" value="S-adenosyl-L-methionine-dependent methyltransferases"/>
    <property type="match status" value="1"/>
</dbReference>
<evidence type="ECO:0000256" key="4">
    <source>
        <dbReference type="ARBA" id="ARBA00022694"/>
    </source>
</evidence>
<keyword evidence="3 5" id="KW-0949">S-adenosyl-L-methionine</keyword>
<proteinExistence type="predicted"/>
<dbReference type="EMBL" id="CP084167">
    <property type="protein sequence ID" value="UJG42854.1"/>
    <property type="molecule type" value="Genomic_DNA"/>
</dbReference>
<evidence type="ECO:0000256" key="2">
    <source>
        <dbReference type="ARBA" id="ARBA00022679"/>
    </source>
</evidence>
<dbReference type="GO" id="GO:0030488">
    <property type="term" value="P:tRNA methylation"/>
    <property type="evidence" value="ECO:0007669"/>
    <property type="project" value="InterPro"/>
</dbReference>
<dbReference type="GO" id="GO:0031515">
    <property type="term" value="C:tRNA (m1A) methyltransferase complex"/>
    <property type="evidence" value="ECO:0007669"/>
    <property type="project" value="InterPro"/>
</dbReference>
<dbReference type="PROSITE" id="PS51620">
    <property type="entry name" value="SAM_TRM61"/>
    <property type="match status" value="1"/>
</dbReference>
<organism evidence="7">
    <name type="scientific">Candidatus Heimdallarchaeum endolithica</name>
    <dbReference type="NCBI Taxonomy" id="2876572"/>
    <lineage>
        <taxon>Archaea</taxon>
        <taxon>Promethearchaeati</taxon>
        <taxon>Candidatus Heimdallarchaeota</taxon>
        <taxon>Candidatus Heimdallarchaeia (ex Rinke et al. 2021) (nom. nud.)</taxon>
        <taxon>Candidatus Heimdallarchaeales</taxon>
        <taxon>Candidatus Heimdallarchaeaceae</taxon>
        <taxon>Candidatus Heimdallarchaeum</taxon>
    </lineage>
</organism>
<evidence type="ECO:0000256" key="5">
    <source>
        <dbReference type="PIRSR" id="PIRSR017269-1"/>
    </source>
</evidence>
<evidence type="ECO:0000259" key="6">
    <source>
        <dbReference type="Pfam" id="PF08704"/>
    </source>
</evidence>
<dbReference type="Pfam" id="PF08704">
    <property type="entry name" value="GCD14"/>
    <property type="match status" value="1"/>
</dbReference>
<dbReference type="PANTHER" id="PTHR12133:SF1">
    <property type="entry name" value="TRNA (ADENINE(58)-N(1))-METHYLTRANSFERASE, MITOCHONDRIAL"/>
    <property type="match status" value="1"/>
</dbReference>
<sequence length="264" mass="30495">MSEDYIKNDDRVLIVFDNRRRWIRKVEENKKFHCNKGFFEFNDIIGKPYGLSIITNKGIKLFIYKPILTDYLHHFEFKSQIIYPKDLGYIILNSGIKPGTRIIEAGTGSGALTSVLAMYVQPSGHVFTYEVREQAHNIAKKNIEKLGLGLSDHITFKLADVKQGFEEKNVDCVFLDLADPWEIIPYAKESLKPSGIITLFIPTTNQLEKTYTSLKANNFTEIKAIELLEREMQLKENAIRPKTWQYVAHTGYLMFARKTEFSDD</sequence>
<dbReference type="Gene3D" id="3.10.330.20">
    <property type="match status" value="1"/>
</dbReference>
<dbReference type="InterPro" id="IPR014816">
    <property type="entry name" value="tRNA_MeTrfase_Gcd14"/>
</dbReference>
<evidence type="ECO:0000256" key="3">
    <source>
        <dbReference type="ARBA" id="ARBA00022691"/>
    </source>
</evidence>
<dbReference type="PIRSF" id="PIRSF017269">
    <property type="entry name" value="GCD14"/>
    <property type="match status" value="1"/>
</dbReference>
<keyword evidence="4" id="KW-0819">tRNA processing</keyword>
<reference evidence="7" key="1">
    <citation type="journal article" date="2022" name="Nat. Microbiol.">
        <title>Unique mobile elements and scalable gene flow at the prokaryote-eukaryote boundary revealed by circularized Asgard archaea genomes.</title>
        <authorList>
            <person name="Wu F."/>
            <person name="Speth D.R."/>
            <person name="Philosof A."/>
            <person name="Cremiere A."/>
            <person name="Narayanan A."/>
            <person name="Barco R.A."/>
            <person name="Connon S.A."/>
            <person name="Amend J.P."/>
            <person name="Antoshechkin I.A."/>
            <person name="Orphan V.J."/>
        </authorList>
    </citation>
    <scope>NUCLEOTIDE SEQUENCE</scope>
    <source>
        <strain evidence="7">PR6</strain>
    </source>
</reference>
<evidence type="ECO:0000256" key="1">
    <source>
        <dbReference type="ARBA" id="ARBA00022603"/>
    </source>
</evidence>
<feature type="binding site" evidence="5">
    <location>
        <position position="176"/>
    </location>
    <ligand>
        <name>S-adenosyl-L-methionine</name>
        <dbReference type="ChEBI" id="CHEBI:59789"/>
    </ligand>
</feature>
<dbReference type="InterPro" id="IPR049470">
    <property type="entry name" value="TRM61_C"/>
</dbReference>
<dbReference type="InterPro" id="IPR029063">
    <property type="entry name" value="SAM-dependent_MTases_sf"/>
</dbReference>
<dbReference type="GO" id="GO:0160107">
    <property type="term" value="F:tRNA (adenine(58)-N1)-methyltransferase activity"/>
    <property type="evidence" value="ECO:0007669"/>
    <property type="project" value="InterPro"/>
</dbReference>
<gene>
    <name evidence="7" type="ORF">K9W46_10785</name>
</gene>
<keyword evidence="2" id="KW-0808">Transferase</keyword>
<feature type="binding site" evidence="5">
    <location>
        <begin position="109"/>
        <end position="112"/>
    </location>
    <ligand>
        <name>S-adenosyl-L-methionine</name>
        <dbReference type="ChEBI" id="CHEBI:59789"/>
    </ligand>
</feature>
<name>A0A9Y1FNF6_9ARCH</name>